<dbReference type="RefSeq" id="WP_125016525.1">
    <property type="nucleotide sequence ID" value="NZ_QWEZ01000002.1"/>
</dbReference>
<proteinExistence type="inferred from homology"/>
<evidence type="ECO:0000256" key="10">
    <source>
        <dbReference type="ARBA" id="ARBA00023136"/>
    </source>
</evidence>
<keyword evidence="5 12" id="KW-0138">CF(0)</keyword>
<dbReference type="EMBL" id="QWEZ01000002">
    <property type="protein sequence ID" value="RRJ82620.1"/>
    <property type="molecule type" value="Genomic_DNA"/>
</dbReference>
<organism evidence="14 15">
    <name type="scientific">Aestuariirhabdus litorea</name>
    <dbReference type="NCBI Taxonomy" id="2528527"/>
    <lineage>
        <taxon>Bacteria</taxon>
        <taxon>Pseudomonadati</taxon>
        <taxon>Pseudomonadota</taxon>
        <taxon>Gammaproteobacteria</taxon>
        <taxon>Oceanospirillales</taxon>
        <taxon>Aestuariirhabdaceae</taxon>
        <taxon>Aestuariirhabdus</taxon>
    </lineage>
</organism>
<evidence type="ECO:0000256" key="3">
    <source>
        <dbReference type="ARBA" id="ARBA00022448"/>
    </source>
</evidence>
<dbReference type="Proteomes" id="UP000280792">
    <property type="component" value="Unassembled WGS sequence"/>
</dbReference>
<dbReference type="NCBIfam" id="TIGR01131">
    <property type="entry name" value="ATP_synt_6_or_A"/>
    <property type="match status" value="1"/>
</dbReference>
<dbReference type="HAMAP" id="MF_01393">
    <property type="entry name" value="ATP_synth_a_bact"/>
    <property type="match status" value="1"/>
</dbReference>
<evidence type="ECO:0000256" key="11">
    <source>
        <dbReference type="ARBA" id="ARBA00023310"/>
    </source>
</evidence>
<feature type="transmembrane region" description="Helical" evidence="12">
    <location>
        <begin position="212"/>
        <end position="232"/>
    </location>
</feature>
<dbReference type="CDD" id="cd00310">
    <property type="entry name" value="ATP-synt_Fo_a_6"/>
    <property type="match status" value="1"/>
</dbReference>
<keyword evidence="10 12" id="KW-0472">Membrane</keyword>
<dbReference type="Pfam" id="PF00119">
    <property type="entry name" value="ATP-synt_A"/>
    <property type="match status" value="1"/>
</dbReference>
<dbReference type="GO" id="GO:0005886">
    <property type="term" value="C:plasma membrane"/>
    <property type="evidence" value="ECO:0007669"/>
    <property type="project" value="UniProtKB-SubCell"/>
</dbReference>
<reference evidence="14 15" key="1">
    <citation type="submission" date="2018-08" db="EMBL/GenBank/DDBJ databases">
        <authorList>
            <person name="Khan S.A."/>
        </authorList>
    </citation>
    <scope>NUCLEOTIDE SEQUENCE [LARGE SCALE GENOMIC DNA]</scope>
    <source>
        <strain evidence="14 15">GTF-13</strain>
    </source>
</reference>
<dbReference type="GO" id="GO:0042777">
    <property type="term" value="P:proton motive force-driven plasma membrane ATP synthesis"/>
    <property type="evidence" value="ECO:0007669"/>
    <property type="project" value="TreeGrafter"/>
</dbReference>
<gene>
    <name evidence="12" type="primary">atpB</name>
    <name evidence="14" type="ORF">D0544_12210</name>
</gene>
<keyword evidence="11 12" id="KW-0066">ATP synthesis</keyword>
<evidence type="ECO:0000256" key="2">
    <source>
        <dbReference type="ARBA" id="ARBA00006810"/>
    </source>
</evidence>
<evidence type="ECO:0000256" key="5">
    <source>
        <dbReference type="ARBA" id="ARBA00022547"/>
    </source>
</evidence>
<evidence type="ECO:0000256" key="4">
    <source>
        <dbReference type="ARBA" id="ARBA00022475"/>
    </source>
</evidence>
<keyword evidence="6 12" id="KW-0812">Transmembrane</keyword>
<keyword evidence="9 12" id="KW-0406">Ion transport</keyword>
<reference evidence="14 15" key="2">
    <citation type="submission" date="2018-12" db="EMBL/GenBank/DDBJ databases">
        <title>Simiduia agarivorans gen. nov., sp. nov., a marine, agarolytic bacterium isolated from shallow coastal water from Keelung, Taiwan.</title>
        <authorList>
            <person name="Shieh W.Y."/>
        </authorList>
    </citation>
    <scope>NUCLEOTIDE SEQUENCE [LARGE SCALE GENOMIC DNA]</scope>
    <source>
        <strain evidence="14 15">GTF-13</strain>
    </source>
</reference>
<dbReference type="InterPro" id="IPR035908">
    <property type="entry name" value="F0_ATP_A_sf"/>
</dbReference>
<sequence>MATEITASSYIQHHLTNLTYGKLPAGYERADGSVLSDSLWTMAASGKEAADMGFWALNLDSMGISILLGAVFYWMFRSVAKKATSGVPTGMQNLVETVVEFVQSNVSSMFPYKNPMVAPMALTILVWVFFMNLMDLIAIDLIPEIAKIIGVTVFGADAHHVYFKIVPSTDPNITLGMAACVFILILFYSFREKGIGGFMGELCLHPFSSKNIALQAFFVPINFVLEFVNLIAKPVSLGLRLFGNMYAGEMIFILIALMFSGGFLMGVFGGSLQLVWALFHILIISLQAFIFMVLTIVYMSMAYDTGEDH</sequence>
<evidence type="ECO:0000256" key="7">
    <source>
        <dbReference type="ARBA" id="ARBA00022781"/>
    </source>
</evidence>
<dbReference type="InterPro" id="IPR045082">
    <property type="entry name" value="ATP_syn_F0_a_bact/chloroplast"/>
</dbReference>
<dbReference type="PANTHER" id="PTHR42823">
    <property type="entry name" value="ATP SYNTHASE SUBUNIT A, CHLOROPLASTIC"/>
    <property type="match status" value="1"/>
</dbReference>
<dbReference type="AlphaFoldDB" id="A0A3P3VIS8"/>
<evidence type="ECO:0000313" key="14">
    <source>
        <dbReference type="EMBL" id="RRJ82620.1"/>
    </source>
</evidence>
<dbReference type="InterPro" id="IPR000568">
    <property type="entry name" value="ATP_synth_F0_asu"/>
</dbReference>
<protein>
    <recommendedName>
        <fullName evidence="12 13">ATP synthase subunit a</fullName>
    </recommendedName>
    <alternativeName>
        <fullName evidence="12">ATP synthase F0 sector subunit a</fullName>
    </alternativeName>
    <alternativeName>
        <fullName evidence="12">F-ATPase subunit 6</fullName>
    </alternativeName>
</protein>
<dbReference type="PROSITE" id="PS00449">
    <property type="entry name" value="ATPASE_A"/>
    <property type="match status" value="1"/>
</dbReference>
<dbReference type="GO" id="GO:0046933">
    <property type="term" value="F:proton-transporting ATP synthase activity, rotational mechanism"/>
    <property type="evidence" value="ECO:0007669"/>
    <property type="project" value="UniProtKB-UniRule"/>
</dbReference>
<evidence type="ECO:0000313" key="15">
    <source>
        <dbReference type="Proteomes" id="UP000280792"/>
    </source>
</evidence>
<keyword evidence="8 12" id="KW-1133">Transmembrane helix</keyword>
<comment type="subcellular location">
    <subcellularLocation>
        <location evidence="12 13">Cell membrane</location>
        <topology evidence="12 13">Multi-pass membrane protein</topology>
    </subcellularLocation>
    <subcellularLocation>
        <location evidence="1">Membrane</location>
        <topology evidence="1">Multi-pass membrane protein</topology>
    </subcellularLocation>
</comment>
<keyword evidence="7 12" id="KW-0375">Hydrogen ion transport</keyword>
<dbReference type="NCBIfam" id="NF004477">
    <property type="entry name" value="PRK05815.1-1"/>
    <property type="match status" value="1"/>
</dbReference>
<comment type="similarity">
    <text evidence="2 12 13">Belongs to the ATPase A chain family.</text>
</comment>
<feature type="transmembrane region" description="Helical" evidence="12">
    <location>
        <begin position="172"/>
        <end position="190"/>
    </location>
</feature>
<evidence type="ECO:0000256" key="9">
    <source>
        <dbReference type="ARBA" id="ARBA00023065"/>
    </source>
</evidence>
<name>A0A3P3VIS8_9GAMM</name>
<dbReference type="SUPFAM" id="SSF81336">
    <property type="entry name" value="F1F0 ATP synthase subunit A"/>
    <property type="match status" value="1"/>
</dbReference>
<evidence type="ECO:0000256" key="1">
    <source>
        <dbReference type="ARBA" id="ARBA00004141"/>
    </source>
</evidence>
<dbReference type="PANTHER" id="PTHR42823:SF3">
    <property type="entry name" value="ATP SYNTHASE SUBUNIT A, CHLOROPLASTIC"/>
    <property type="match status" value="1"/>
</dbReference>
<feature type="transmembrane region" description="Helical" evidence="12">
    <location>
        <begin position="274"/>
        <end position="299"/>
    </location>
</feature>
<keyword evidence="4 12" id="KW-1003">Cell membrane</keyword>
<comment type="caution">
    <text evidence="14">The sequence shown here is derived from an EMBL/GenBank/DDBJ whole genome shotgun (WGS) entry which is preliminary data.</text>
</comment>
<accession>A0A3P3VIS8</accession>
<evidence type="ECO:0000256" key="8">
    <source>
        <dbReference type="ARBA" id="ARBA00022989"/>
    </source>
</evidence>
<evidence type="ECO:0000256" key="13">
    <source>
        <dbReference type="RuleBase" id="RU000483"/>
    </source>
</evidence>
<dbReference type="InterPro" id="IPR023011">
    <property type="entry name" value="ATP_synth_F0_asu_AS"/>
</dbReference>
<feature type="transmembrane region" description="Helical" evidence="12">
    <location>
        <begin position="145"/>
        <end position="165"/>
    </location>
</feature>
<dbReference type="Gene3D" id="1.20.120.220">
    <property type="entry name" value="ATP synthase, F0 complex, subunit A"/>
    <property type="match status" value="1"/>
</dbReference>
<dbReference type="FunFam" id="1.20.120.220:FF:000002">
    <property type="entry name" value="ATP synthase subunit a"/>
    <property type="match status" value="1"/>
</dbReference>
<feature type="transmembrane region" description="Helical" evidence="12">
    <location>
        <begin position="244"/>
        <end position="268"/>
    </location>
</feature>
<feature type="transmembrane region" description="Helical" evidence="12">
    <location>
        <begin position="52"/>
        <end position="76"/>
    </location>
</feature>
<evidence type="ECO:0000256" key="6">
    <source>
        <dbReference type="ARBA" id="ARBA00022692"/>
    </source>
</evidence>
<comment type="function">
    <text evidence="12 13">Key component of the proton channel; it plays a direct role in the translocation of protons across the membrane.</text>
</comment>
<feature type="transmembrane region" description="Helical" evidence="12">
    <location>
        <begin position="117"/>
        <end position="139"/>
    </location>
</feature>
<evidence type="ECO:0000256" key="12">
    <source>
        <dbReference type="HAMAP-Rule" id="MF_01393"/>
    </source>
</evidence>
<keyword evidence="15" id="KW-1185">Reference proteome</keyword>
<keyword evidence="3 12" id="KW-0813">Transport</keyword>
<dbReference type="GO" id="GO:0045259">
    <property type="term" value="C:proton-transporting ATP synthase complex"/>
    <property type="evidence" value="ECO:0007669"/>
    <property type="project" value="UniProtKB-KW"/>
</dbReference>